<evidence type="ECO:0000313" key="11">
    <source>
        <dbReference type="Proteomes" id="UP001378592"/>
    </source>
</evidence>
<dbReference type="PRINTS" id="PR00463">
    <property type="entry name" value="EP450I"/>
</dbReference>
<evidence type="ECO:0000256" key="6">
    <source>
        <dbReference type="ARBA" id="ARBA00023004"/>
    </source>
</evidence>
<dbReference type="PROSITE" id="PS00086">
    <property type="entry name" value="CYTOCHROME_P450"/>
    <property type="match status" value="1"/>
</dbReference>
<keyword evidence="4 8" id="KW-0479">Metal-binding</keyword>
<dbReference type="InterPro" id="IPR001128">
    <property type="entry name" value="Cyt_P450"/>
</dbReference>
<dbReference type="Pfam" id="PF00067">
    <property type="entry name" value="p450"/>
    <property type="match status" value="1"/>
</dbReference>
<evidence type="ECO:0000313" key="10">
    <source>
        <dbReference type="EMBL" id="KAK7793314.1"/>
    </source>
</evidence>
<protein>
    <recommendedName>
        <fullName evidence="12">Cytochrome P450</fullName>
    </recommendedName>
</protein>
<dbReference type="PRINTS" id="PR00385">
    <property type="entry name" value="P450"/>
</dbReference>
<dbReference type="GO" id="GO:0004497">
    <property type="term" value="F:monooxygenase activity"/>
    <property type="evidence" value="ECO:0007669"/>
    <property type="project" value="UniProtKB-KW"/>
</dbReference>
<dbReference type="PANTHER" id="PTHR24279">
    <property type="entry name" value="CYTOCHROME P450"/>
    <property type="match status" value="1"/>
</dbReference>
<dbReference type="PANTHER" id="PTHR24279:SF120">
    <property type="entry name" value="CYTOCHROME P450"/>
    <property type="match status" value="1"/>
</dbReference>
<evidence type="ECO:0000256" key="3">
    <source>
        <dbReference type="ARBA" id="ARBA00022617"/>
    </source>
</evidence>
<dbReference type="FunFam" id="1.10.630.10:FF:000006">
    <property type="entry name" value="Cytochrome P450 302a1, mitochondrial"/>
    <property type="match status" value="1"/>
</dbReference>
<name>A0AAN9Z364_9ORTH</name>
<sequence>MLLQSTVRALGVRGAAPVGVSARHRSTAAATPLDATAAADAAAARSAEWERAKPYHAIPGPKPFPLLGNLPRLLPKIGQYGKYEIMDMQKQLRKDFGDIVRVSKIPGRKDMLFLFDPKTAEKMLRNEGVWPIREGIKTLHYYRTVLRKDKYEGVYGTITSQGKEWQDFRSKVNQPLMQPRSARRYFAPIDEVAQDFIGRMRDLRDENMELPAGFINELYKWSLESIALVALDTRLGCLAPNLAPDSEPQRMIDAVQVMFEGFYKLDLQPSLWRLVSTPMWRRLVHAFDYFYDVAEKYVDEAVAKQKTNPDKEPSILERLMKEDPRVAKVMASDMLFGGVDTTSHLAASLLFHLAKYPNVQRKVGEEVRRVLPAKRSPVTEDAMEQMTYLKACLKESLRVFPIAMGNIRETQKDIVLSDYQVPKGVDVFLCHMVMSHDEQHYPRPMAFEPERWLRGGPQAHTAHPFTTMPFGFGPRTCVGRRFAELEVLTLVAKVLRNFWVEYHHGDQIEFSSRSINTVTLPLKFRLVDHE</sequence>
<comment type="caution">
    <text evidence="10">The sequence shown here is derived from an EMBL/GenBank/DDBJ whole genome shotgun (WGS) entry which is preliminary data.</text>
</comment>
<evidence type="ECO:0000256" key="7">
    <source>
        <dbReference type="ARBA" id="ARBA00023033"/>
    </source>
</evidence>
<feature type="binding site" description="axial binding residue" evidence="8">
    <location>
        <position position="477"/>
    </location>
    <ligand>
        <name>heme</name>
        <dbReference type="ChEBI" id="CHEBI:30413"/>
    </ligand>
    <ligandPart>
        <name>Fe</name>
        <dbReference type="ChEBI" id="CHEBI:18248"/>
    </ligandPart>
</feature>
<evidence type="ECO:0000256" key="4">
    <source>
        <dbReference type="ARBA" id="ARBA00022723"/>
    </source>
</evidence>
<organism evidence="10 11">
    <name type="scientific">Gryllus longicercus</name>
    <dbReference type="NCBI Taxonomy" id="2509291"/>
    <lineage>
        <taxon>Eukaryota</taxon>
        <taxon>Metazoa</taxon>
        <taxon>Ecdysozoa</taxon>
        <taxon>Arthropoda</taxon>
        <taxon>Hexapoda</taxon>
        <taxon>Insecta</taxon>
        <taxon>Pterygota</taxon>
        <taxon>Neoptera</taxon>
        <taxon>Polyneoptera</taxon>
        <taxon>Orthoptera</taxon>
        <taxon>Ensifera</taxon>
        <taxon>Gryllidea</taxon>
        <taxon>Grylloidea</taxon>
        <taxon>Gryllidae</taxon>
        <taxon>Gryllinae</taxon>
        <taxon>Gryllus</taxon>
    </lineage>
</organism>
<keyword evidence="3 8" id="KW-0349">Heme</keyword>
<evidence type="ECO:0000256" key="5">
    <source>
        <dbReference type="ARBA" id="ARBA00023002"/>
    </source>
</evidence>
<evidence type="ECO:0000256" key="1">
    <source>
        <dbReference type="ARBA" id="ARBA00001971"/>
    </source>
</evidence>
<dbReference type="CDD" id="cd11054">
    <property type="entry name" value="CYP24A1-like"/>
    <property type="match status" value="1"/>
</dbReference>
<keyword evidence="7 9" id="KW-0503">Monooxygenase</keyword>
<dbReference type="InterPro" id="IPR017972">
    <property type="entry name" value="Cyt_P450_CS"/>
</dbReference>
<dbReference type="GO" id="GO:0005506">
    <property type="term" value="F:iron ion binding"/>
    <property type="evidence" value="ECO:0007669"/>
    <property type="project" value="InterPro"/>
</dbReference>
<dbReference type="GO" id="GO:0020037">
    <property type="term" value="F:heme binding"/>
    <property type="evidence" value="ECO:0007669"/>
    <property type="project" value="InterPro"/>
</dbReference>
<keyword evidence="5 9" id="KW-0560">Oxidoreductase</keyword>
<evidence type="ECO:0008006" key="12">
    <source>
        <dbReference type="Google" id="ProtNLM"/>
    </source>
</evidence>
<dbReference type="InterPro" id="IPR050479">
    <property type="entry name" value="CYP11_CYP27_families"/>
</dbReference>
<accession>A0AAN9Z364</accession>
<dbReference type="GO" id="GO:0016705">
    <property type="term" value="F:oxidoreductase activity, acting on paired donors, with incorporation or reduction of molecular oxygen"/>
    <property type="evidence" value="ECO:0007669"/>
    <property type="project" value="InterPro"/>
</dbReference>
<keyword evidence="6 8" id="KW-0408">Iron</keyword>
<dbReference type="InterPro" id="IPR036396">
    <property type="entry name" value="Cyt_P450_sf"/>
</dbReference>
<evidence type="ECO:0000256" key="2">
    <source>
        <dbReference type="ARBA" id="ARBA00010617"/>
    </source>
</evidence>
<dbReference type="EMBL" id="JAZDUA010000388">
    <property type="protein sequence ID" value="KAK7793314.1"/>
    <property type="molecule type" value="Genomic_DNA"/>
</dbReference>
<dbReference type="Gene3D" id="1.10.630.10">
    <property type="entry name" value="Cytochrome P450"/>
    <property type="match status" value="1"/>
</dbReference>
<comment type="similarity">
    <text evidence="2 9">Belongs to the cytochrome P450 family.</text>
</comment>
<dbReference type="Proteomes" id="UP001378592">
    <property type="component" value="Unassembled WGS sequence"/>
</dbReference>
<keyword evidence="11" id="KW-1185">Reference proteome</keyword>
<dbReference type="SUPFAM" id="SSF48264">
    <property type="entry name" value="Cytochrome P450"/>
    <property type="match status" value="1"/>
</dbReference>
<gene>
    <name evidence="10" type="ORF">R5R35_011522</name>
</gene>
<dbReference type="InterPro" id="IPR002401">
    <property type="entry name" value="Cyt_P450_E_grp-I"/>
</dbReference>
<evidence type="ECO:0000256" key="9">
    <source>
        <dbReference type="RuleBase" id="RU000461"/>
    </source>
</evidence>
<proteinExistence type="inferred from homology"/>
<dbReference type="AlphaFoldDB" id="A0AAN9Z364"/>
<reference evidence="10 11" key="1">
    <citation type="submission" date="2024-03" db="EMBL/GenBank/DDBJ databases">
        <title>The genome assembly and annotation of the cricket Gryllus longicercus Weissman &amp; Gray.</title>
        <authorList>
            <person name="Szrajer S."/>
            <person name="Gray D."/>
            <person name="Ylla G."/>
        </authorList>
    </citation>
    <scope>NUCLEOTIDE SEQUENCE [LARGE SCALE GENOMIC DNA]</scope>
    <source>
        <strain evidence="10">DAG 2021-001</strain>
        <tissue evidence="10">Whole body minus gut</tissue>
    </source>
</reference>
<comment type="cofactor">
    <cofactor evidence="1 8">
        <name>heme</name>
        <dbReference type="ChEBI" id="CHEBI:30413"/>
    </cofactor>
</comment>
<evidence type="ECO:0000256" key="8">
    <source>
        <dbReference type="PIRSR" id="PIRSR602401-1"/>
    </source>
</evidence>